<dbReference type="Proteomes" id="UP000466997">
    <property type="component" value="Chromosome"/>
</dbReference>
<sequence>MTTTGRISGLDGHRENTRGDMGNEALDIAVTEFVAAVEERNRVSEILRKERQSAAAPITRDTDGVKRYIAALISAYEKVRAELEASYTSIASSGAAVIGLTDNPNIVNPTQALMDDAVAESGESNKMQTRLQRLESAGAGRLVVFFSLLPTILRALPREQQIQKHLTDLTSYYLLEMMDDTNGDGA</sequence>
<dbReference type="RefSeq" id="WP_041317785.1">
    <property type="nucleotide sequence ID" value="NZ_AP022562.1"/>
</dbReference>
<evidence type="ECO:0000256" key="1">
    <source>
        <dbReference type="SAM" id="MobiDB-lite"/>
    </source>
</evidence>
<name>A0A7I7JV39_9MYCO</name>
<dbReference type="AlphaFoldDB" id="A0A7I7JV39"/>
<feature type="region of interest" description="Disordered" evidence="1">
    <location>
        <begin position="1"/>
        <end position="22"/>
    </location>
</feature>
<accession>A0A7I7JV39</accession>
<reference evidence="2 3" key="1">
    <citation type="journal article" date="2019" name="Emerg. Microbes Infect.">
        <title>Comprehensive subspecies identification of 175 nontuberculous mycobacteria species based on 7547 genomic profiles.</title>
        <authorList>
            <person name="Matsumoto Y."/>
            <person name="Kinjo T."/>
            <person name="Motooka D."/>
            <person name="Nabeya D."/>
            <person name="Jung N."/>
            <person name="Uechi K."/>
            <person name="Horii T."/>
            <person name="Iida T."/>
            <person name="Fujita J."/>
            <person name="Nakamura S."/>
        </authorList>
    </citation>
    <scope>NUCLEOTIDE SEQUENCE [LARGE SCALE GENOMIC DNA]</scope>
    <source>
        <strain evidence="2 3">JCM 6391</strain>
    </source>
</reference>
<gene>
    <name evidence="2" type="ORF">MNVM_41850</name>
</gene>
<organism evidence="2 3">
    <name type="scientific">Mycobacterium novum</name>
    <dbReference type="NCBI Taxonomy" id="2492438"/>
    <lineage>
        <taxon>Bacteria</taxon>
        <taxon>Bacillati</taxon>
        <taxon>Actinomycetota</taxon>
        <taxon>Actinomycetes</taxon>
        <taxon>Mycobacteriales</taxon>
        <taxon>Mycobacteriaceae</taxon>
        <taxon>Mycobacterium</taxon>
    </lineage>
</organism>
<dbReference type="EMBL" id="AP022562">
    <property type="protein sequence ID" value="BBX15104.1"/>
    <property type="molecule type" value="Genomic_DNA"/>
</dbReference>
<evidence type="ECO:0000313" key="3">
    <source>
        <dbReference type="Proteomes" id="UP000466997"/>
    </source>
</evidence>
<proteinExistence type="predicted"/>
<keyword evidence="3" id="KW-1185">Reference proteome</keyword>
<evidence type="ECO:0000313" key="2">
    <source>
        <dbReference type="EMBL" id="BBX15104.1"/>
    </source>
</evidence>
<protein>
    <submittedName>
        <fullName evidence="2">Uncharacterized protein</fullName>
    </submittedName>
</protein>
<dbReference type="KEGG" id="mnm:MNVM_41850"/>